<dbReference type="SUPFAM" id="SSF57850">
    <property type="entry name" value="RING/U-box"/>
    <property type="match status" value="2"/>
</dbReference>
<dbReference type="InterPro" id="IPR001841">
    <property type="entry name" value="Znf_RING"/>
</dbReference>
<evidence type="ECO:0000259" key="9">
    <source>
        <dbReference type="PROSITE" id="PS51873"/>
    </source>
</evidence>
<reference evidence="10 11" key="1">
    <citation type="journal article" date="2012" name="Genome Biol.">
        <title>Genome and low-iron response of an oceanic diatom adapted to chronic iron limitation.</title>
        <authorList>
            <person name="Lommer M."/>
            <person name="Specht M."/>
            <person name="Roy A.S."/>
            <person name="Kraemer L."/>
            <person name="Andreson R."/>
            <person name="Gutowska M.A."/>
            <person name="Wolf J."/>
            <person name="Bergner S.V."/>
            <person name="Schilhabel M.B."/>
            <person name="Klostermeier U.C."/>
            <person name="Beiko R.G."/>
            <person name="Rosenstiel P."/>
            <person name="Hippler M."/>
            <person name="Laroche J."/>
        </authorList>
    </citation>
    <scope>NUCLEOTIDE SEQUENCE [LARGE SCALE GENOMIC DNA]</scope>
    <source>
        <strain evidence="10 11">CCMP1005</strain>
    </source>
</reference>
<dbReference type="InterPro" id="IPR017907">
    <property type="entry name" value="Znf_RING_CS"/>
</dbReference>
<evidence type="ECO:0000259" key="8">
    <source>
        <dbReference type="PROSITE" id="PS50089"/>
    </source>
</evidence>
<dbReference type="GO" id="GO:0008270">
    <property type="term" value="F:zinc ion binding"/>
    <property type="evidence" value="ECO:0007669"/>
    <property type="project" value="UniProtKB-KW"/>
</dbReference>
<keyword evidence="1" id="KW-0808">Transferase</keyword>
<comment type="caution">
    <text evidence="10">The sequence shown here is derived from an EMBL/GenBank/DDBJ whole genome shotgun (WGS) entry which is preliminary data.</text>
</comment>
<evidence type="ECO:0008006" key="12">
    <source>
        <dbReference type="Google" id="ProtNLM"/>
    </source>
</evidence>
<keyword evidence="4 7" id="KW-0863">Zinc-finger</keyword>
<name>K0SCJ0_THAOC</name>
<dbReference type="AlphaFoldDB" id="K0SCJ0"/>
<keyword evidence="5" id="KW-0833">Ubl conjugation pathway</keyword>
<evidence type="ECO:0000256" key="6">
    <source>
        <dbReference type="ARBA" id="ARBA00022833"/>
    </source>
</evidence>
<evidence type="ECO:0000256" key="1">
    <source>
        <dbReference type="ARBA" id="ARBA00022679"/>
    </source>
</evidence>
<feature type="domain" description="RING-type" evidence="8">
    <location>
        <begin position="24"/>
        <end position="72"/>
    </location>
</feature>
<proteinExistence type="predicted"/>
<dbReference type="PROSITE" id="PS00518">
    <property type="entry name" value="ZF_RING_1"/>
    <property type="match status" value="1"/>
</dbReference>
<dbReference type="InterPro" id="IPR031127">
    <property type="entry name" value="E3_UB_ligase_RBR"/>
</dbReference>
<keyword evidence="2" id="KW-0479">Metal-binding</keyword>
<evidence type="ECO:0000256" key="4">
    <source>
        <dbReference type="ARBA" id="ARBA00022771"/>
    </source>
</evidence>
<dbReference type="GO" id="GO:0004842">
    <property type="term" value="F:ubiquitin-protein transferase activity"/>
    <property type="evidence" value="ECO:0007669"/>
    <property type="project" value="InterPro"/>
</dbReference>
<organism evidence="10 11">
    <name type="scientific">Thalassiosira oceanica</name>
    <name type="common">Marine diatom</name>
    <dbReference type="NCBI Taxonomy" id="159749"/>
    <lineage>
        <taxon>Eukaryota</taxon>
        <taxon>Sar</taxon>
        <taxon>Stramenopiles</taxon>
        <taxon>Ochrophyta</taxon>
        <taxon>Bacillariophyta</taxon>
        <taxon>Coscinodiscophyceae</taxon>
        <taxon>Thalassiosirophycidae</taxon>
        <taxon>Thalassiosirales</taxon>
        <taxon>Thalassiosiraceae</taxon>
        <taxon>Thalassiosira</taxon>
    </lineage>
</organism>
<dbReference type="Gene3D" id="3.30.40.10">
    <property type="entry name" value="Zinc/RING finger domain, C3HC4 (zinc finger)"/>
    <property type="match status" value="1"/>
</dbReference>
<accession>K0SCJ0</accession>
<dbReference type="OrthoDB" id="205060at2759"/>
<dbReference type="PANTHER" id="PTHR11685">
    <property type="entry name" value="RBR FAMILY RING FINGER AND IBR DOMAIN-CONTAINING"/>
    <property type="match status" value="1"/>
</dbReference>
<evidence type="ECO:0000256" key="2">
    <source>
        <dbReference type="ARBA" id="ARBA00022723"/>
    </source>
</evidence>
<evidence type="ECO:0000256" key="3">
    <source>
        <dbReference type="ARBA" id="ARBA00022737"/>
    </source>
</evidence>
<evidence type="ECO:0000256" key="7">
    <source>
        <dbReference type="PROSITE-ProRule" id="PRU00175"/>
    </source>
</evidence>
<evidence type="ECO:0000313" key="11">
    <source>
        <dbReference type="Proteomes" id="UP000266841"/>
    </source>
</evidence>
<evidence type="ECO:0000256" key="5">
    <source>
        <dbReference type="ARBA" id="ARBA00022786"/>
    </source>
</evidence>
<dbReference type="GO" id="GO:0016567">
    <property type="term" value="P:protein ubiquitination"/>
    <property type="evidence" value="ECO:0007669"/>
    <property type="project" value="InterPro"/>
</dbReference>
<feature type="domain" description="RING-type" evidence="9">
    <location>
        <begin position="20"/>
        <end position="346"/>
    </location>
</feature>
<evidence type="ECO:0000313" key="10">
    <source>
        <dbReference type="EMBL" id="EJK58636.1"/>
    </source>
</evidence>
<dbReference type="InterPro" id="IPR044066">
    <property type="entry name" value="TRIAD_supradom"/>
</dbReference>
<keyword evidence="6" id="KW-0862">Zinc</keyword>
<dbReference type="eggNOG" id="KOG1815">
    <property type="taxonomic scope" value="Eukaryota"/>
</dbReference>
<dbReference type="EMBL" id="AGNL01024637">
    <property type="protein sequence ID" value="EJK58636.1"/>
    <property type="molecule type" value="Genomic_DNA"/>
</dbReference>
<dbReference type="PROSITE" id="PS51873">
    <property type="entry name" value="TRIAD"/>
    <property type="match status" value="1"/>
</dbReference>
<dbReference type="Gene3D" id="1.20.120.1750">
    <property type="match status" value="1"/>
</dbReference>
<protein>
    <recommendedName>
        <fullName evidence="12">RING-type domain-containing protein</fullName>
    </recommendedName>
</protein>
<gene>
    <name evidence="10" type="ORF">THAOC_21223</name>
</gene>
<dbReference type="PROSITE" id="PS50089">
    <property type="entry name" value="ZF_RING_2"/>
    <property type="match status" value="1"/>
</dbReference>
<sequence length="346" mass="37741">MAVVGNDSAGSSDSGIEDVTTFTCPVCLDEIVDSPDNTAVFRLRACQHKVCGDCLRAYVSSKIRDGIANIHCCHFTTKSLGEGDVSQACDVLIAESDIEELLSDEDGNECLDNWCDAANPSIGVAGRISVWDRYQQLKFEERHGKDCVRRCPSCDQAQLFDEESMRRFKLKHLCSPASPAIVAQPSPNGTSPGNRRYYERFVGALRGQLSQQQQPTVRVVSAAEEAKTGNAEVLGEANSTTARDETKEVLEDDEEMQLTRSKVPVVNCTSCNCEFCYFHSNAHQGEDCVTYHRRSSQQDQANVDYLNNVLKAKPCPQCGMAVSKSGGCNQIKCPTAKSRSAGSAGK</sequence>
<keyword evidence="11" id="KW-1185">Reference proteome</keyword>
<feature type="non-terminal residue" evidence="10">
    <location>
        <position position="346"/>
    </location>
</feature>
<dbReference type="Proteomes" id="UP000266841">
    <property type="component" value="Unassembled WGS sequence"/>
</dbReference>
<dbReference type="InterPro" id="IPR013083">
    <property type="entry name" value="Znf_RING/FYVE/PHD"/>
</dbReference>
<keyword evidence="3" id="KW-0677">Repeat</keyword>